<accession>A0ABT6CFS5</accession>
<sequence length="976" mass="104657">MRTSINSRFLIGGAMGVMALAIALPACAAEAQPEPAAADAADMQPADAGSGTEIVVTGIRGSLQRNMEIKRAASGVVDAISAEDIGKFPDANVADAIQRLPGISIQRSGARGEATGVTVRGFGGDFNDTQFDGRHLSTASGNRAVDFTTIGSDFVQTISVYKTPDVEYGASAIGATINVALPKPFDSNGTKIALKASGSVQDRNGKVTPSGAGLFSTTFADDTMGFLAYAAYRRVDTDANQVFIPGWIGNYFYACQANPACQTSDFTPANKNKLGWFPQQVGANQVTTKDQRIDGRIAYQWRPSDRVLLTIDGNFTRQTLNTATYGYGAWFNGDDLRNVKQDSNGTVIDFNQFGTPMDFNASLARTINQTHMIGGNLKWEATDRLSFDVDVAVSRSVLNPGNNGYDNAMDIGYGGTNGDPNGPFLSTGCTYPAGAGPTTPPLSCTNYSTVLGANTGVAILGPSKDFLPSIHDVGPAGNVSKFTDRTVIGSHVIAGFPNYFTDLVRQAKIGGKYDGGDVKVRFGASYQENKFHQEGQNPFVNGTFFRYGGYGAPSGRTGAVAPLPDSVYQGTINTNGFIPGYKGDLAPAIIVYDPVAVYKVLEATGRGTTAPAFDPSSVLNVRERTFSAYFNVSFDTELGNMPFHVSAGVRDEYTKLTSGAIGRNPVVLETVPTDPTLINVKTYTPQQDITRQSNYNYVLPSIDVKLEVTPKLTLRFDASRTLTRPALGDLRPTINLGTLRKGSLAASGGNANLKPYLADNLDLGAEYYYGKNSYFAVNGFMKFISNFIVGGVSTQTINGVIDPFTNQPAQFQVNGKVNGPDGVVRGVEIAWQHVFGESGFGFNANGTFVSTNRNFDPKDISGSAFAITGLANSANFVGFYDKNGLEVRVAANWRDSYLLQLGQRQGGTFGAEPVNVNRQFQIDASASYRITQQFSVFGEATNLNNSTYSTYGRWSNMALDTYSYGRRFVFGVRFNY</sequence>
<keyword evidence="2 4" id="KW-0472">Membrane</keyword>
<dbReference type="SUPFAM" id="SSF56935">
    <property type="entry name" value="Porins"/>
    <property type="match status" value="1"/>
</dbReference>
<dbReference type="InterPro" id="IPR010104">
    <property type="entry name" value="TonB_rcpt_bac"/>
</dbReference>
<dbReference type="InterPro" id="IPR036942">
    <property type="entry name" value="Beta-barrel_TonB_sf"/>
</dbReference>
<dbReference type="Pfam" id="PF00593">
    <property type="entry name" value="TonB_dep_Rec_b-barrel"/>
    <property type="match status" value="1"/>
</dbReference>
<feature type="signal peptide" evidence="5">
    <location>
        <begin position="1"/>
        <end position="28"/>
    </location>
</feature>
<organism evidence="8 9">
    <name type="scientific">Novosphingobium cyanobacteriorum</name>
    <dbReference type="NCBI Taxonomy" id="3024215"/>
    <lineage>
        <taxon>Bacteria</taxon>
        <taxon>Pseudomonadati</taxon>
        <taxon>Pseudomonadota</taxon>
        <taxon>Alphaproteobacteria</taxon>
        <taxon>Sphingomonadales</taxon>
        <taxon>Sphingomonadaceae</taxon>
        <taxon>Novosphingobium</taxon>
    </lineage>
</organism>
<evidence type="ECO:0000259" key="7">
    <source>
        <dbReference type="Pfam" id="PF07715"/>
    </source>
</evidence>
<comment type="similarity">
    <text evidence="4">Belongs to the TonB-dependent receptor family.</text>
</comment>
<evidence type="ECO:0000256" key="3">
    <source>
        <dbReference type="ARBA" id="ARBA00023237"/>
    </source>
</evidence>
<dbReference type="InterPro" id="IPR012910">
    <property type="entry name" value="Plug_dom"/>
</dbReference>
<proteinExistence type="inferred from homology"/>
<evidence type="ECO:0000256" key="5">
    <source>
        <dbReference type="SAM" id="SignalP"/>
    </source>
</evidence>
<comment type="subcellular location">
    <subcellularLocation>
        <location evidence="1 4">Cell outer membrane</location>
    </subcellularLocation>
</comment>
<reference evidence="8 9" key="1">
    <citation type="submission" date="2023-03" db="EMBL/GenBank/DDBJ databases">
        <title>Novosphingobium cyanobacteriorum sp. nov., isolated from a eutrophic reservoir during the Microcystis bloom period.</title>
        <authorList>
            <person name="Kang M."/>
            <person name="Le V."/>
            <person name="Ko S.-R."/>
            <person name="Lee S.-A."/>
            <person name="Ahn C.-Y."/>
        </authorList>
    </citation>
    <scope>NUCLEOTIDE SEQUENCE [LARGE SCALE GENOMIC DNA]</scope>
    <source>
        <strain evidence="8 9">HBC54</strain>
    </source>
</reference>
<feature type="domain" description="TonB-dependent receptor-like beta-barrel" evidence="6">
    <location>
        <begin position="486"/>
        <end position="943"/>
    </location>
</feature>
<name>A0ABT6CFS5_9SPHN</name>
<dbReference type="Pfam" id="PF07715">
    <property type="entry name" value="Plug"/>
    <property type="match status" value="1"/>
</dbReference>
<dbReference type="NCBIfam" id="TIGR01782">
    <property type="entry name" value="TonB-Xanth-Caul"/>
    <property type="match status" value="1"/>
</dbReference>
<dbReference type="RefSeq" id="WP_277275965.1">
    <property type="nucleotide sequence ID" value="NZ_JAROCY010000004.1"/>
</dbReference>
<keyword evidence="8" id="KW-0675">Receptor</keyword>
<evidence type="ECO:0000313" key="8">
    <source>
        <dbReference type="EMBL" id="MDF8332766.1"/>
    </source>
</evidence>
<dbReference type="InterPro" id="IPR000531">
    <property type="entry name" value="Beta-barrel_TonB"/>
</dbReference>
<keyword evidence="3" id="KW-0998">Cell outer membrane</keyword>
<feature type="domain" description="TonB-dependent receptor plug" evidence="7">
    <location>
        <begin position="71"/>
        <end position="175"/>
    </location>
</feature>
<feature type="chain" id="PRO_5046036839" evidence="5">
    <location>
        <begin position="29"/>
        <end position="976"/>
    </location>
</feature>
<evidence type="ECO:0000256" key="1">
    <source>
        <dbReference type="ARBA" id="ARBA00004442"/>
    </source>
</evidence>
<dbReference type="PANTHER" id="PTHR40980:SF3">
    <property type="entry name" value="TONB-DEPENDENT RECEPTOR-LIKE BETA-BARREL DOMAIN-CONTAINING PROTEIN"/>
    <property type="match status" value="1"/>
</dbReference>
<comment type="caution">
    <text evidence="8">The sequence shown here is derived from an EMBL/GenBank/DDBJ whole genome shotgun (WGS) entry which is preliminary data.</text>
</comment>
<protein>
    <submittedName>
        <fullName evidence="8">TonB-dependent receptor</fullName>
    </submittedName>
</protein>
<dbReference type="InterPro" id="IPR037066">
    <property type="entry name" value="Plug_dom_sf"/>
</dbReference>
<keyword evidence="5" id="KW-0732">Signal</keyword>
<evidence type="ECO:0000313" key="9">
    <source>
        <dbReference type="Proteomes" id="UP001222770"/>
    </source>
</evidence>
<evidence type="ECO:0000256" key="2">
    <source>
        <dbReference type="ARBA" id="ARBA00023136"/>
    </source>
</evidence>
<dbReference type="Gene3D" id="2.170.130.10">
    <property type="entry name" value="TonB-dependent receptor, plug domain"/>
    <property type="match status" value="1"/>
</dbReference>
<gene>
    <name evidence="8" type="ORF">POM99_06115</name>
</gene>
<evidence type="ECO:0000259" key="6">
    <source>
        <dbReference type="Pfam" id="PF00593"/>
    </source>
</evidence>
<dbReference type="PANTHER" id="PTHR40980">
    <property type="entry name" value="PLUG DOMAIN-CONTAINING PROTEIN"/>
    <property type="match status" value="1"/>
</dbReference>
<dbReference type="Gene3D" id="2.40.170.20">
    <property type="entry name" value="TonB-dependent receptor, beta-barrel domain"/>
    <property type="match status" value="1"/>
</dbReference>
<keyword evidence="4" id="KW-0798">TonB box</keyword>
<dbReference type="Proteomes" id="UP001222770">
    <property type="component" value="Unassembled WGS sequence"/>
</dbReference>
<evidence type="ECO:0000256" key="4">
    <source>
        <dbReference type="RuleBase" id="RU003357"/>
    </source>
</evidence>
<dbReference type="EMBL" id="JAROCY010000004">
    <property type="protein sequence ID" value="MDF8332766.1"/>
    <property type="molecule type" value="Genomic_DNA"/>
</dbReference>
<keyword evidence="9" id="KW-1185">Reference proteome</keyword>